<dbReference type="PANTHER" id="PTHR41394">
    <property type="entry name" value="MAGNESIUM TRANSPORTER MGTE"/>
    <property type="match status" value="1"/>
</dbReference>
<name>A0A1F8B751_9BACT</name>
<keyword evidence="8" id="KW-0129">CBS domain</keyword>
<feature type="transmembrane region" description="Helical" evidence="9">
    <location>
        <begin position="264"/>
        <end position="288"/>
    </location>
</feature>
<feature type="transmembrane region" description="Helical" evidence="9">
    <location>
        <begin position="300"/>
        <end position="322"/>
    </location>
</feature>
<feature type="domain" description="CBS" evidence="10">
    <location>
        <begin position="79"/>
        <end position="135"/>
    </location>
</feature>
<keyword evidence="3" id="KW-0813">Transport</keyword>
<dbReference type="SUPFAM" id="SSF161093">
    <property type="entry name" value="MgtE membrane domain-like"/>
    <property type="match status" value="1"/>
</dbReference>
<dbReference type="PROSITE" id="PS51371">
    <property type="entry name" value="CBS"/>
    <property type="match status" value="1"/>
</dbReference>
<dbReference type="InterPro" id="IPR046342">
    <property type="entry name" value="CBS_dom_sf"/>
</dbReference>
<keyword evidence="4 9" id="KW-0812">Transmembrane</keyword>
<dbReference type="STRING" id="1802517.A2892_00925"/>
<evidence type="ECO:0000256" key="5">
    <source>
        <dbReference type="ARBA" id="ARBA00022842"/>
    </source>
</evidence>
<feature type="transmembrane region" description="Helical" evidence="9">
    <location>
        <begin position="165"/>
        <end position="182"/>
    </location>
</feature>
<comment type="similarity">
    <text evidence="2">Belongs to the SLC41A transporter family.</text>
</comment>
<reference evidence="11 12" key="1">
    <citation type="journal article" date="2016" name="Nat. Commun.">
        <title>Thousands of microbial genomes shed light on interconnected biogeochemical processes in an aquifer system.</title>
        <authorList>
            <person name="Anantharaman K."/>
            <person name="Brown C.T."/>
            <person name="Hug L.A."/>
            <person name="Sharon I."/>
            <person name="Castelle C.J."/>
            <person name="Probst A.J."/>
            <person name="Thomas B.C."/>
            <person name="Singh A."/>
            <person name="Wilkins M.J."/>
            <person name="Karaoz U."/>
            <person name="Brodie E.L."/>
            <person name="Williams K.H."/>
            <person name="Hubbard S.S."/>
            <person name="Banfield J.F."/>
        </authorList>
    </citation>
    <scope>NUCLEOTIDE SEQUENCE [LARGE SCALE GENOMIC DNA]</scope>
</reference>
<dbReference type="PANTHER" id="PTHR41394:SF5">
    <property type="entry name" value="SLC41A_MGTE INTEGRAL MEMBRANE DOMAIN-CONTAINING PROTEIN"/>
    <property type="match status" value="1"/>
</dbReference>
<dbReference type="Gene3D" id="3.10.580.10">
    <property type="entry name" value="CBS-domain"/>
    <property type="match status" value="1"/>
</dbReference>
<dbReference type="GO" id="GO:0008324">
    <property type="term" value="F:monoatomic cation transmembrane transporter activity"/>
    <property type="evidence" value="ECO:0007669"/>
    <property type="project" value="InterPro"/>
</dbReference>
<organism evidence="11 12">
    <name type="scientific">Candidatus Woesebacteria bacterium RIFCSPLOWO2_01_FULL_39_10b</name>
    <dbReference type="NCBI Taxonomy" id="1802517"/>
    <lineage>
        <taxon>Bacteria</taxon>
        <taxon>Candidatus Woeseibacteriota</taxon>
    </lineage>
</organism>
<protein>
    <recommendedName>
        <fullName evidence="10">CBS domain-containing protein</fullName>
    </recommendedName>
</protein>
<evidence type="ECO:0000256" key="8">
    <source>
        <dbReference type="PROSITE-ProRule" id="PRU00703"/>
    </source>
</evidence>
<dbReference type="Pfam" id="PF01769">
    <property type="entry name" value="MgtE"/>
    <property type="match status" value="1"/>
</dbReference>
<dbReference type="SUPFAM" id="SSF54631">
    <property type="entry name" value="CBS-domain pair"/>
    <property type="match status" value="1"/>
</dbReference>
<dbReference type="GO" id="GO:0016020">
    <property type="term" value="C:membrane"/>
    <property type="evidence" value="ECO:0007669"/>
    <property type="project" value="UniProtKB-SubCell"/>
</dbReference>
<keyword evidence="6 9" id="KW-1133">Transmembrane helix</keyword>
<evidence type="ECO:0000259" key="10">
    <source>
        <dbReference type="PROSITE" id="PS51371"/>
    </source>
</evidence>
<dbReference type="EMBL" id="MGHD01000013">
    <property type="protein sequence ID" value="OGM59837.1"/>
    <property type="molecule type" value="Genomic_DNA"/>
</dbReference>
<keyword evidence="5" id="KW-0460">Magnesium</keyword>
<keyword evidence="7 9" id="KW-0472">Membrane</keyword>
<feature type="transmembrane region" description="Helical" evidence="9">
    <location>
        <begin position="238"/>
        <end position="258"/>
    </location>
</feature>
<dbReference type="InterPro" id="IPR000644">
    <property type="entry name" value="CBS_dom"/>
</dbReference>
<evidence type="ECO:0000256" key="1">
    <source>
        <dbReference type="ARBA" id="ARBA00004141"/>
    </source>
</evidence>
<evidence type="ECO:0000256" key="2">
    <source>
        <dbReference type="ARBA" id="ARBA00009749"/>
    </source>
</evidence>
<evidence type="ECO:0000256" key="4">
    <source>
        <dbReference type="ARBA" id="ARBA00022692"/>
    </source>
</evidence>
<dbReference type="InterPro" id="IPR006667">
    <property type="entry name" value="SLC41_membr_dom"/>
</dbReference>
<dbReference type="Pfam" id="PF00571">
    <property type="entry name" value="CBS"/>
    <property type="match status" value="1"/>
</dbReference>
<dbReference type="AlphaFoldDB" id="A0A1F8B751"/>
<sequence length="323" mass="36072">MKKVQYPKHVIGEHIVPFQLTFHKDDTVKKVFSVIGKKIKSWPNTESIYVVDRQNKLIGAVEFIKLLASDSNQILEKIMNKNFVSLTDHSHQESAVKLAIKKGVESIPVVDQDRHFLGIIDAEQIFKIMHEEHVERLMHFSGILNNEALVLNYKSKVWAVVKSRLPWLLLGLAGGIASTLIVDKFSQILETELTLAFFIPVIVYMNDAVGTQTQTIFVRYSALEKIVFIKSLLQETKAAILIGAVLSSTIFAFSAVWLNMKVAAIVSLSMFLGIVSSAIIGTSIPWFLQRLGKDPAIGSGPFTTILQDLLSIFIYFSIASIIL</sequence>
<comment type="caution">
    <text evidence="11">The sequence shown here is derived from an EMBL/GenBank/DDBJ whole genome shotgun (WGS) entry which is preliminary data.</text>
</comment>
<proteinExistence type="inferred from homology"/>
<evidence type="ECO:0000313" key="11">
    <source>
        <dbReference type="EMBL" id="OGM59837.1"/>
    </source>
</evidence>
<evidence type="ECO:0000256" key="3">
    <source>
        <dbReference type="ARBA" id="ARBA00022448"/>
    </source>
</evidence>
<gene>
    <name evidence="11" type="ORF">A2892_00925</name>
</gene>
<dbReference type="Gene3D" id="1.10.357.20">
    <property type="entry name" value="SLC41 divalent cation transporters, integral membrane domain"/>
    <property type="match status" value="1"/>
</dbReference>
<evidence type="ECO:0000256" key="9">
    <source>
        <dbReference type="SAM" id="Phobius"/>
    </source>
</evidence>
<comment type="subcellular location">
    <subcellularLocation>
        <location evidence="1">Membrane</location>
        <topology evidence="1">Multi-pass membrane protein</topology>
    </subcellularLocation>
</comment>
<evidence type="ECO:0000256" key="7">
    <source>
        <dbReference type="ARBA" id="ARBA00023136"/>
    </source>
</evidence>
<evidence type="ECO:0000256" key="6">
    <source>
        <dbReference type="ARBA" id="ARBA00022989"/>
    </source>
</evidence>
<dbReference type="Proteomes" id="UP000176404">
    <property type="component" value="Unassembled WGS sequence"/>
</dbReference>
<accession>A0A1F8B751</accession>
<dbReference type="InterPro" id="IPR036739">
    <property type="entry name" value="SLC41_membr_dom_sf"/>
</dbReference>
<evidence type="ECO:0000313" key="12">
    <source>
        <dbReference type="Proteomes" id="UP000176404"/>
    </source>
</evidence>